<evidence type="ECO:0000313" key="12">
    <source>
        <dbReference type="EMBL" id="KAK2186014.1"/>
    </source>
</evidence>
<dbReference type="PANTHER" id="PTHR43128">
    <property type="entry name" value="L-2-HYDROXYCARBOXYLATE DEHYDROGENASE (NAD(P)(+))"/>
    <property type="match status" value="1"/>
</dbReference>
<dbReference type="AlphaFoldDB" id="A0AAD9P0N6"/>
<comment type="similarity">
    <text evidence="2">Belongs to the LDH/MDH superfamily. LDH family.</text>
</comment>
<evidence type="ECO:0000256" key="3">
    <source>
        <dbReference type="ARBA" id="ARBA00012967"/>
    </source>
</evidence>
<dbReference type="Proteomes" id="UP001209878">
    <property type="component" value="Unassembled WGS sequence"/>
</dbReference>
<comment type="catalytic activity">
    <reaction evidence="6 9">
        <text>(S)-lactate + NAD(+) = pyruvate + NADH + H(+)</text>
        <dbReference type="Rhea" id="RHEA:23444"/>
        <dbReference type="ChEBI" id="CHEBI:15361"/>
        <dbReference type="ChEBI" id="CHEBI:15378"/>
        <dbReference type="ChEBI" id="CHEBI:16651"/>
        <dbReference type="ChEBI" id="CHEBI:57540"/>
        <dbReference type="ChEBI" id="CHEBI:57945"/>
        <dbReference type="EC" id="1.1.1.27"/>
    </reaction>
</comment>
<evidence type="ECO:0000256" key="7">
    <source>
        <dbReference type="PIRSR" id="PIRSR000102-1"/>
    </source>
</evidence>
<dbReference type="InterPro" id="IPR022383">
    <property type="entry name" value="Lactate/malate_DH_C"/>
</dbReference>
<evidence type="ECO:0000256" key="2">
    <source>
        <dbReference type="ARBA" id="ARBA00006054"/>
    </source>
</evidence>
<evidence type="ECO:0000256" key="1">
    <source>
        <dbReference type="ARBA" id="ARBA00004843"/>
    </source>
</evidence>
<dbReference type="NCBIfam" id="TIGR01771">
    <property type="entry name" value="L-LDH-NAD"/>
    <property type="match status" value="1"/>
</dbReference>
<evidence type="ECO:0000256" key="8">
    <source>
        <dbReference type="PIRSR" id="PIRSR000102-3"/>
    </source>
</evidence>
<proteinExistence type="inferred from homology"/>
<evidence type="ECO:0000259" key="10">
    <source>
        <dbReference type="Pfam" id="PF00056"/>
    </source>
</evidence>
<dbReference type="InterPro" id="IPR001236">
    <property type="entry name" value="Lactate/malate_DH_N"/>
</dbReference>
<dbReference type="SUPFAM" id="SSF51735">
    <property type="entry name" value="NAD(P)-binding Rossmann-fold domains"/>
    <property type="match status" value="1"/>
</dbReference>
<name>A0AAD9P0N6_RIDPI</name>
<dbReference type="InterPro" id="IPR011304">
    <property type="entry name" value="L-lactate_DH"/>
</dbReference>
<feature type="binding site" evidence="8">
    <location>
        <position position="111"/>
    </location>
    <ligand>
        <name>NAD(+)</name>
        <dbReference type="ChEBI" id="CHEBI:57540"/>
    </ligand>
</feature>
<dbReference type="InterPro" id="IPR018177">
    <property type="entry name" value="L-lactate_DH_AS"/>
</dbReference>
<organism evidence="12 13">
    <name type="scientific">Ridgeia piscesae</name>
    <name type="common">Tubeworm</name>
    <dbReference type="NCBI Taxonomy" id="27915"/>
    <lineage>
        <taxon>Eukaryota</taxon>
        <taxon>Metazoa</taxon>
        <taxon>Spiralia</taxon>
        <taxon>Lophotrochozoa</taxon>
        <taxon>Annelida</taxon>
        <taxon>Polychaeta</taxon>
        <taxon>Sedentaria</taxon>
        <taxon>Canalipalpata</taxon>
        <taxon>Sabellida</taxon>
        <taxon>Siboglinidae</taxon>
        <taxon>Ridgeia</taxon>
    </lineage>
</organism>
<evidence type="ECO:0000313" key="13">
    <source>
        <dbReference type="Proteomes" id="UP001209878"/>
    </source>
</evidence>
<feature type="binding site" evidence="8">
    <location>
        <begin position="134"/>
        <end position="136"/>
    </location>
    <ligand>
        <name>NAD(+)</name>
        <dbReference type="ChEBI" id="CHEBI:57540"/>
    </ligand>
</feature>
<dbReference type="PROSITE" id="PS00064">
    <property type="entry name" value="L_LDH"/>
    <property type="match status" value="1"/>
</dbReference>
<dbReference type="GO" id="GO:0006089">
    <property type="term" value="P:lactate metabolic process"/>
    <property type="evidence" value="ECO:0007669"/>
    <property type="project" value="TreeGrafter"/>
</dbReference>
<evidence type="ECO:0000256" key="9">
    <source>
        <dbReference type="RuleBase" id="RU000496"/>
    </source>
</evidence>
<comment type="pathway">
    <text evidence="1 9">Fermentation; pyruvate fermentation to lactate; (S)-lactate from pyruvate: step 1/1.</text>
</comment>
<feature type="active site" description="Proton acceptor" evidence="7">
    <location>
        <position position="191"/>
    </location>
</feature>
<keyword evidence="5 8" id="KW-0520">NAD</keyword>
<dbReference type="Pfam" id="PF02866">
    <property type="entry name" value="Ldh_1_C"/>
    <property type="match status" value="1"/>
</dbReference>
<feature type="binding site" evidence="8">
    <location>
        <position position="50"/>
    </location>
    <ligand>
        <name>NAD(+)</name>
        <dbReference type="ChEBI" id="CHEBI:57540"/>
    </ligand>
</feature>
<dbReference type="GO" id="GO:0004459">
    <property type="term" value="F:L-lactate dehydrogenase (NAD+) activity"/>
    <property type="evidence" value="ECO:0007669"/>
    <property type="project" value="UniProtKB-EC"/>
</dbReference>
<reference evidence="12" key="1">
    <citation type="journal article" date="2023" name="Mol. Biol. Evol.">
        <title>Third-Generation Sequencing Reveals the Adaptive Role of the Epigenome in Three Deep-Sea Polychaetes.</title>
        <authorList>
            <person name="Perez M."/>
            <person name="Aroh O."/>
            <person name="Sun Y."/>
            <person name="Lan Y."/>
            <person name="Juniper S.K."/>
            <person name="Young C.R."/>
            <person name="Angers B."/>
            <person name="Qian P.Y."/>
        </authorList>
    </citation>
    <scope>NUCLEOTIDE SEQUENCE</scope>
    <source>
        <strain evidence="12">R07B-5</strain>
    </source>
</reference>
<dbReference type="SUPFAM" id="SSF56327">
    <property type="entry name" value="LDH C-terminal domain-like"/>
    <property type="match status" value="1"/>
</dbReference>
<keyword evidence="13" id="KW-1185">Reference proteome</keyword>
<protein>
    <recommendedName>
        <fullName evidence="3 9">L-lactate dehydrogenase</fullName>
        <ecNumber evidence="3 9">1.1.1.27</ecNumber>
    </recommendedName>
</protein>
<dbReference type="PRINTS" id="PR00086">
    <property type="entry name" value="LLDHDRGNASE"/>
</dbReference>
<dbReference type="Gene3D" id="3.90.110.10">
    <property type="entry name" value="Lactate dehydrogenase/glycoside hydrolase, family 4, C-terminal"/>
    <property type="match status" value="1"/>
</dbReference>
<dbReference type="CDD" id="cd05293">
    <property type="entry name" value="LDH_1"/>
    <property type="match status" value="1"/>
</dbReference>
<feature type="domain" description="Lactate/malate dehydrogenase C-terminal" evidence="11">
    <location>
        <begin position="161"/>
        <end position="322"/>
    </location>
</feature>
<evidence type="ECO:0000259" key="11">
    <source>
        <dbReference type="Pfam" id="PF02866"/>
    </source>
</evidence>
<comment type="caution">
    <text evidence="12">The sequence shown here is derived from an EMBL/GenBank/DDBJ whole genome shotgun (WGS) entry which is preliminary data.</text>
</comment>
<dbReference type="Pfam" id="PF00056">
    <property type="entry name" value="Ldh_1_N"/>
    <property type="match status" value="1"/>
</dbReference>
<evidence type="ECO:0000256" key="6">
    <source>
        <dbReference type="ARBA" id="ARBA00049258"/>
    </source>
</evidence>
<dbReference type="InterPro" id="IPR001557">
    <property type="entry name" value="L-lactate/malate_DH"/>
</dbReference>
<keyword evidence="4 9" id="KW-0560">Oxidoreductase</keyword>
<feature type="binding site" evidence="8">
    <location>
        <begin position="25"/>
        <end position="30"/>
    </location>
    <ligand>
        <name>NAD(+)</name>
        <dbReference type="ChEBI" id="CHEBI:57540"/>
    </ligand>
</feature>
<dbReference type="InterPro" id="IPR015955">
    <property type="entry name" value="Lactate_DH/Glyco_Ohase_4_C"/>
</dbReference>
<dbReference type="PIRSF" id="PIRSF000102">
    <property type="entry name" value="Lac_mal_DH"/>
    <property type="match status" value="1"/>
</dbReference>
<dbReference type="Gene3D" id="3.40.50.720">
    <property type="entry name" value="NAD(P)-binding Rossmann-like Domain"/>
    <property type="match status" value="1"/>
</dbReference>
<gene>
    <name evidence="12" type="ORF">NP493_216g01026</name>
</gene>
<accession>A0AAD9P0N6</accession>
<dbReference type="GO" id="GO:0005737">
    <property type="term" value="C:cytoplasm"/>
    <property type="evidence" value="ECO:0007669"/>
    <property type="project" value="InterPro"/>
</dbReference>
<dbReference type="FunFam" id="3.40.50.720:FF:000018">
    <property type="entry name" value="Malate dehydrogenase"/>
    <property type="match status" value="1"/>
</dbReference>
<sequence>MAEKKLMLEIAPTTAKPSVKVTVVGTGQVGMAVAYSLMLKNVASEIAMVDINEDRLKGELMDLQHGQSFVPDVTITGSTDYAITKDSAICVVTAGARQHEGQTRIDLVQKNVSIFKNIIPNLVKYSPKAILLIVSNPVDVLTWVAWKLSALPRNRIFGSGTMLDSSRLRFLLSQRFGVSPSCCHAYVIGEHGDSSVPVWSAVAIAGTRLRQVSPKCGLEGDPDNWDQLHRDVVNSAYEVVQMKGHTNWATGMMVSKLCGCILRNEHRPFCLTTNVKGLYDMTESTFMSVPCIVGENGISHVLLQALDETEKAKLIASAKLLLCVQKTVVL</sequence>
<dbReference type="EC" id="1.1.1.27" evidence="3 9"/>
<dbReference type="InterPro" id="IPR036291">
    <property type="entry name" value="NAD(P)-bd_dom_sf"/>
</dbReference>
<evidence type="ECO:0000256" key="5">
    <source>
        <dbReference type="ARBA" id="ARBA00023027"/>
    </source>
</evidence>
<dbReference type="PANTHER" id="PTHR43128:SF16">
    <property type="entry name" value="L-LACTATE DEHYDROGENASE"/>
    <property type="match status" value="1"/>
</dbReference>
<dbReference type="EMBL" id="JAODUO010000215">
    <property type="protein sequence ID" value="KAK2186014.1"/>
    <property type="molecule type" value="Genomic_DNA"/>
</dbReference>
<evidence type="ECO:0000256" key="4">
    <source>
        <dbReference type="ARBA" id="ARBA00023002"/>
    </source>
</evidence>
<feature type="domain" description="Lactate/malate dehydrogenase N-terminal" evidence="10">
    <location>
        <begin position="19"/>
        <end position="158"/>
    </location>
</feature>